<name>X1MJK6_9ZZZZ</name>
<evidence type="ECO:0000256" key="1">
    <source>
        <dbReference type="SAM" id="MobiDB-lite"/>
    </source>
</evidence>
<evidence type="ECO:0000313" key="2">
    <source>
        <dbReference type="EMBL" id="GAI06534.1"/>
    </source>
</evidence>
<proteinExistence type="predicted"/>
<comment type="caution">
    <text evidence="2">The sequence shown here is derived from an EMBL/GenBank/DDBJ whole genome shotgun (WGS) entry which is preliminary data.</text>
</comment>
<gene>
    <name evidence="2" type="ORF">S06H3_21529</name>
</gene>
<dbReference type="EMBL" id="BARV01011326">
    <property type="protein sequence ID" value="GAI06534.1"/>
    <property type="molecule type" value="Genomic_DNA"/>
</dbReference>
<protein>
    <submittedName>
        <fullName evidence="2">Uncharacterized protein</fullName>
    </submittedName>
</protein>
<organism evidence="2">
    <name type="scientific">marine sediment metagenome</name>
    <dbReference type="NCBI Taxonomy" id="412755"/>
    <lineage>
        <taxon>unclassified sequences</taxon>
        <taxon>metagenomes</taxon>
        <taxon>ecological metagenomes</taxon>
    </lineage>
</organism>
<feature type="non-terminal residue" evidence="2">
    <location>
        <position position="1"/>
    </location>
</feature>
<feature type="compositionally biased region" description="Basic and acidic residues" evidence="1">
    <location>
        <begin position="16"/>
        <end position="27"/>
    </location>
</feature>
<reference evidence="2" key="1">
    <citation type="journal article" date="2014" name="Front. Microbiol.">
        <title>High frequency of phylogenetically diverse reductive dehalogenase-homologous genes in deep subseafloor sedimentary metagenomes.</title>
        <authorList>
            <person name="Kawai M."/>
            <person name="Futagami T."/>
            <person name="Toyoda A."/>
            <person name="Takaki Y."/>
            <person name="Nishi S."/>
            <person name="Hori S."/>
            <person name="Arai W."/>
            <person name="Tsubouchi T."/>
            <person name="Morono Y."/>
            <person name="Uchiyama I."/>
            <person name="Ito T."/>
            <person name="Fujiyama A."/>
            <person name="Inagaki F."/>
            <person name="Takami H."/>
        </authorList>
    </citation>
    <scope>NUCLEOTIDE SEQUENCE</scope>
    <source>
        <strain evidence="2">Expedition CK06-06</strain>
    </source>
</reference>
<sequence>LQFGNVGEETRIRIQERLEARHQKPEETSGGGPQEQKHNQGNPGGNR</sequence>
<feature type="region of interest" description="Disordered" evidence="1">
    <location>
        <begin position="16"/>
        <end position="47"/>
    </location>
</feature>
<accession>X1MJK6</accession>
<dbReference type="AlphaFoldDB" id="X1MJK6"/>